<dbReference type="Proteomes" id="UP000050794">
    <property type="component" value="Unassembled WGS sequence"/>
</dbReference>
<keyword evidence="1" id="KW-0732">Signal</keyword>
<reference evidence="2 3" key="2">
    <citation type="submission" date="2018-11" db="EMBL/GenBank/DDBJ databases">
        <authorList>
            <consortium name="Pathogen Informatics"/>
        </authorList>
    </citation>
    <scope>NUCLEOTIDE SEQUENCE [LARGE SCALE GENOMIC DNA]</scope>
</reference>
<proteinExistence type="predicted"/>
<sequence length="83" mass="9752">MLQTIFLITLFTATFALSLVYEKLDLPSSPQRYSTDVDKRDIEHALFLTPPNSIAYMLELPRTDRKKLNREMLEQLHTTFAYE</sequence>
<dbReference type="WBParaSite" id="TCNE_0001102701-mRNA-1">
    <property type="protein sequence ID" value="TCNE_0001102701-mRNA-1"/>
    <property type="gene ID" value="TCNE_0001102701"/>
</dbReference>
<dbReference type="AlphaFoldDB" id="A0A183URA7"/>
<keyword evidence="3" id="KW-1185">Reference proteome</keyword>
<gene>
    <name evidence="2" type="ORF">TCNE_LOCUS11027</name>
</gene>
<dbReference type="EMBL" id="UYWY01020708">
    <property type="protein sequence ID" value="VDM42348.1"/>
    <property type="molecule type" value="Genomic_DNA"/>
</dbReference>
<feature type="signal peptide" evidence="1">
    <location>
        <begin position="1"/>
        <end position="16"/>
    </location>
</feature>
<organism evidence="3 4">
    <name type="scientific">Toxocara canis</name>
    <name type="common">Canine roundworm</name>
    <dbReference type="NCBI Taxonomy" id="6265"/>
    <lineage>
        <taxon>Eukaryota</taxon>
        <taxon>Metazoa</taxon>
        <taxon>Ecdysozoa</taxon>
        <taxon>Nematoda</taxon>
        <taxon>Chromadorea</taxon>
        <taxon>Rhabditida</taxon>
        <taxon>Spirurina</taxon>
        <taxon>Ascaridomorpha</taxon>
        <taxon>Ascaridoidea</taxon>
        <taxon>Toxocaridae</taxon>
        <taxon>Toxocara</taxon>
    </lineage>
</organism>
<evidence type="ECO:0000313" key="4">
    <source>
        <dbReference type="WBParaSite" id="TCNE_0001102701-mRNA-1"/>
    </source>
</evidence>
<evidence type="ECO:0000256" key="1">
    <source>
        <dbReference type="SAM" id="SignalP"/>
    </source>
</evidence>
<name>A0A183URA7_TOXCA</name>
<evidence type="ECO:0000313" key="3">
    <source>
        <dbReference type="Proteomes" id="UP000050794"/>
    </source>
</evidence>
<reference evidence="4" key="1">
    <citation type="submission" date="2016-06" db="UniProtKB">
        <authorList>
            <consortium name="WormBaseParasite"/>
        </authorList>
    </citation>
    <scope>IDENTIFICATION</scope>
</reference>
<accession>A0A183URA7</accession>
<feature type="chain" id="PRO_5044553352" evidence="1">
    <location>
        <begin position="17"/>
        <end position="83"/>
    </location>
</feature>
<evidence type="ECO:0000313" key="2">
    <source>
        <dbReference type="EMBL" id="VDM42348.1"/>
    </source>
</evidence>
<protein>
    <submittedName>
        <fullName evidence="2 4">Uncharacterized protein</fullName>
    </submittedName>
</protein>